<dbReference type="Pfam" id="PF13699">
    <property type="entry name" value="eCIS_core"/>
    <property type="match status" value="1"/>
</dbReference>
<dbReference type="Gene3D" id="1.10.101.10">
    <property type="entry name" value="PGBD-like superfamily/PGBD"/>
    <property type="match status" value="1"/>
</dbReference>
<dbReference type="SUPFAM" id="SSF47090">
    <property type="entry name" value="PGBD-like"/>
    <property type="match status" value="1"/>
</dbReference>
<evidence type="ECO:0008006" key="6">
    <source>
        <dbReference type="Google" id="ProtNLM"/>
    </source>
</evidence>
<evidence type="ECO:0000313" key="5">
    <source>
        <dbReference type="Proteomes" id="UP000647339"/>
    </source>
</evidence>
<dbReference type="RefSeq" id="WP_137403578.1">
    <property type="nucleotide sequence ID" value="NZ_BMIU01000015.1"/>
</dbReference>
<dbReference type="InterPro" id="IPR002477">
    <property type="entry name" value="Peptidoglycan-bd-like"/>
</dbReference>
<feature type="compositionally biased region" description="Polar residues" evidence="1">
    <location>
        <begin position="57"/>
        <end position="70"/>
    </location>
</feature>
<evidence type="ECO:0000259" key="2">
    <source>
        <dbReference type="Pfam" id="PF01471"/>
    </source>
</evidence>
<evidence type="ECO:0000313" key="4">
    <source>
        <dbReference type="EMBL" id="GGF39473.1"/>
    </source>
</evidence>
<reference evidence="5" key="1">
    <citation type="journal article" date="2019" name="Int. J. Syst. Evol. Microbiol.">
        <title>The Global Catalogue of Microorganisms (GCM) 10K type strain sequencing project: providing services to taxonomists for standard genome sequencing and annotation.</title>
        <authorList>
            <consortium name="The Broad Institute Genomics Platform"/>
            <consortium name="The Broad Institute Genome Sequencing Center for Infectious Disease"/>
            <person name="Wu L."/>
            <person name="Ma J."/>
        </authorList>
    </citation>
    <scope>NUCLEOTIDE SEQUENCE [LARGE SCALE GENOMIC DNA]</scope>
    <source>
        <strain evidence="5">CGMCC 1.15407</strain>
    </source>
</reference>
<accession>A0ABQ1V5Z7</accession>
<proteinExistence type="predicted"/>
<protein>
    <recommendedName>
        <fullName evidence="6">DUF4157 domain-containing protein</fullName>
    </recommendedName>
</protein>
<sequence>MRELRKKNKPGQQPRNQLFRKADDQSKDFFGVQAKLDMGQPDDQYEKEADAVADQVVANSEPSASIQAQTGEEEEVQQQPLAESISKVQRQEMEEEPLQTKSEEEMEEPVQSKAEEEEAVQTKTEEEQPLQSKEDDEPVQAKCAECEKEEATMAATEDSEEPLKAEAAEKEDPVQHKTEDKELQSKADSALQGIEGPLNKSKGGGNPLDKDTKQAMEAGFAADFSNVNIHTDEKAAEMSSQIGAQAFTHGHDIYFNKGKFQPGSAKGKQLLAHELTHTIQQKGMVQKKVQARLGDGHDFPATSRFSRNAILESTFDNFRTVQSGSNGTHVTMIQNALVGLNYPLPRFGVDGSFGDETQRAVKAFQEDVGIKVDGIVGTNTIDFLDKRDRGQEVDPALLPVVANSSINLDNVIAQPGAAPSRALGAGVWGLTFPENVQVNLEVIDNGAVWQPVIVGVTGNYSLQTRLLPGVTEVTGPGGNTTAANYCNQINDMNSLTLVGGNWFMASAVLAHERVHAEKFRDALIDPSVLTPLETAIEGITIPKHFAPNAGIAELMIRVSPTYLAALSNAQTNWLNQILVLVGGDHGAPRGTGPTYGAEREILNPMIRRICHHAKANGWPSCPPLCT</sequence>
<dbReference type="Proteomes" id="UP000647339">
    <property type="component" value="Unassembled WGS sequence"/>
</dbReference>
<feature type="domain" description="eCIS core" evidence="3">
    <location>
        <begin position="207"/>
        <end position="283"/>
    </location>
</feature>
<feature type="compositionally biased region" description="Basic and acidic residues" evidence="1">
    <location>
        <begin position="161"/>
        <end position="185"/>
    </location>
</feature>
<evidence type="ECO:0000256" key="1">
    <source>
        <dbReference type="SAM" id="MobiDB-lite"/>
    </source>
</evidence>
<dbReference type="InterPro" id="IPR036365">
    <property type="entry name" value="PGBD-like_sf"/>
</dbReference>
<name>A0ABQ1V5Z7_9BACT</name>
<dbReference type="InterPro" id="IPR025295">
    <property type="entry name" value="eCIS_core_dom"/>
</dbReference>
<evidence type="ECO:0000259" key="3">
    <source>
        <dbReference type="Pfam" id="PF13699"/>
    </source>
</evidence>
<organism evidence="4 5">
    <name type="scientific">Echinicola rosea</name>
    <dbReference type="NCBI Taxonomy" id="1807691"/>
    <lineage>
        <taxon>Bacteria</taxon>
        <taxon>Pseudomonadati</taxon>
        <taxon>Bacteroidota</taxon>
        <taxon>Cytophagia</taxon>
        <taxon>Cytophagales</taxon>
        <taxon>Cyclobacteriaceae</taxon>
        <taxon>Echinicola</taxon>
    </lineage>
</organism>
<keyword evidence="5" id="KW-1185">Reference proteome</keyword>
<dbReference type="InterPro" id="IPR036366">
    <property type="entry name" value="PGBDSf"/>
</dbReference>
<feature type="region of interest" description="Disordered" evidence="1">
    <location>
        <begin position="56"/>
        <end position="206"/>
    </location>
</feature>
<gene>
    <name evidence="4" type="ORF">GCM10011339_30000</name>
</gene>
<feature type="domain" description="Peptidoglycan binding-like" evidence="2">
    <location>
        <begin position="327"/>
        <end position="384"/>
    </location>
</feature>
<dbReference type="Pfam" id="PF01471">
    <property type="entry name" value="PG_binding_1"/>
    <property type="match status" value="1"/>
</dbReference>
<dbReference type="EMBL" id="BMIU01000015">
    <property type="protein sequence ID" value="GGF39473.1"/>
    <property type="molecule type" value="Genomic_DNA"/>
</dbReference>
<feature type="region of interest" description="Disordered" evidence="1">
    <location>
        <begin position="1"/>
        <end position="26"/>
    </location>
</feature>
<comment type="caution">
    <text evidence="4">The sequence shown here is derived from an EMBL/GenBank/DDBJ whole genome shotgun (WGS) entry which is preliminary data.</text>
</comment>